<evidence type="ECO:0000313" key="3">
    <source>
        <dbReference type="Proteomes" id="UP000594638"/>
    </source>
</evidence>
<dbReference type="PANTHER" id="PTHR47370:SF6">
    <property type="entry name" value="N-ACETYLTRANSFERASE HLS1-RELATED"/>
    <property type="match status" value="1"/>
</dbReference>
<comment type="caution">
    <text evidence="2">The sequence shown here is derived from an EMBL/GenBank/DDBJ whole genome shotgun (WGS) entry which is preliminary data.</text>
</comment>
<dbReference type="PANTHER" id="PTHR47370">
    <property type="entry name" value="ACYL-COA N-ACYLTRANSFERASES (NAT) SUPERFAMILY PROTEIN"/>
    <property type="match status" value="1"/>
</dbReference>
<dbReference type="AlphaFoldDB" id="A0A8S0PAA0"/>
<organism evidence="2 3">
    <name type="scientific">Olea europaea subsp. europaea</name>
    <dbReference type="NCBI Taxonomy" id="158383"/>
    <lineage>
        <taxon>Eukaryota</taxon>
        <taxon>Viridiplantae</taxon>
        <taxon>Streptophyta</taxon>
        <taxon>Embryophyta</taxon>
        <taxon>Tracheophyta</taxon>
        <taxon>Spermatophyta</taxon>
        <taxon>Magnoliopsida</taxon>
        <taxon>eudicotyledons</taxon>
        <taxon>Gunneridae</taxon>
        <taxon>Pentapetalae</taxon>
        <taxon>asterids</taxon>
        <taxon>lamiids</taxon>
        <taxon>Lamiales</taxon>
        <taxon>Oleaceae</taxon>
        <taxon>Oleeae</taxon>
        <taxon>Olea</taxon>
    </lineage>
</organism>
<dbReference type="Gene3D" id="3.40.630.30">
    <property type="match status" value="1"/>
</dbReference>
<dbReference type="InterPro" id="IPR000182">
    <property type="entry name" value="GNAT_dom"/>
</dbReference>
<protein>
    <submittedName>
        <fullName evidence="2">Probable N-acetyltransferase HLS1</fullName>
    </submittedName>
</protein>
<dbReference type="Gramene" id="OE9A017823T2">
    <property type="protein sequence ID" value="OE9A017823C2"/>
    <property type="gene ID" value="OE9A017823"/>
</dbReference>
<dbReference type="Pfam" id="PF00583">
    <property type="entry name" value="Acetyltransf_1"/>
    <property type="match status" value="1"/>
</dbReference>
<dbReference type="SUPFAM" id="SSF55729">
    <property type="entry name" value="Acyl-CoA N-acyltransferases (Nat)"/>
    <property type="match status" value="1"/>
</dbReference>
<proteinExistence type="predicted"/>
<sequence length="409" mass="46283">MSSIIEAENLPSQPAETPLVIVREYDEERDTVLVAELERRCEMGQRGKLTLVTDHMGDPICRLRNFSTHVMLVAEYGNRKEIVGTIRGCIKTVTIGQKSSSGSPIYVKLAYILGLRVSSKHRRLGIGTKLVQQLEEWCRQNGADYAYMATDGGNQPSLNLFILKCNYVKFRNPKVLVQPVHLHYKPLGSDITIISVSPQLSESIYRRIFSNSEFFPEDIDCLLYNKLNLGTFMALTKNSLRNWTPKTGDLPTSFAILSIWNTKEVYKLQLKGVSGLTYAACLGSRVIDALMPWLKFPSVPNILGNFGFYFLYGLHMEGKDGSNLMKSLCAFSHNIARDDKDCRVLVAEVGQVDPVGEAIPHWRKFSWDQDIWCIKNLRAAQGEDNRNSQEYWIKSQISSSVIFVDPRDN</sequence>
<accession>A0A8S0PAA0</accession>
<dbReference type="FunFam" id="3.40.630.30:FF:000116">
    <property type="entry name" value="Putative N-acetyltransferase HLS1"/>
    <property type="match status" value="1"/>
</dbReference>
<dbReference type="OrthoDB" id="41532at2759"/>
<evidence type="ECO:0000259" key="1">
    <source>
        <dbReference type="PROSITE" id="PS51186"/>
    </source>
</evidence>
<feature type="domain" description="N-acetyltransferase" evidence="1">
    <location>
        <begin position="20"/>
        <end position="188"/>
    </location>
</feature>
<dbReference type="InterPro" id="IPR016181">
    <property type="entry name" value="Acyl_CoA_acyltransferase"/>
</dbReference>
<dbReference type="PROSITE" id="PS51186">
    <property type="entry name" value="GNAT"/>
    <property type="match status" value="1"/>
</dbReference>
<evidence type="ECO:0000313" key="2">
    <source>
        <dbReference type="EMBL" id="CAA2935316.1"/>
    </source>
</evidence>
<dbReference type="GO" id="GO:0016747">
    <property type="term" value="F:acyltransferase activity, transferring groups other than amino-acyl groups"/>
    <property type="evidence" value="ECO:0007669"/>
    <property type="project" value="InterPro"/>
</dbReference>
<dbReference type="CDD" id="cd04301">
    <property type="entry name" value="NAT_SF"/>
    <property type="match status" value="1"/>
</dbReference>
<keyword evidence="3" id="KW-1185">Reference proteome</keyword>
<reference evidence="2 3" key="1">
    <citation type="submission" date="2019-12" db="EMBL/GenBank/DDBJ databases">
        <authorList>
            <person name="Alioto T."/>
            <person name="Alioto T."/>
            <person name="Gomez Garrido J."/>
        </authorList>
    </citation>
    <scope>NUCLEOTIDE SEQUENCE [LARGE SCALE GENOMIC DNA]</scope>
</reference>
<name>A0A8S0PAA0_OLEEU</name>
<dbReference type="InterPro" id="IPR052810">
    <property type="entry name" value="Plant_NAT"/>
</dbReference>
<dbReference type="Proteomes" id="UP000594638">
    <property type="component" value="Unassembled WGS sequence"/>
</dbReference>
<gene>
    <name evidence="2" type="ORF">OLEA9_A017823</name>
</gene>
<dbReference type="EMBL" id="CACTIH010000025">
    <property type="protein sequence ID" value="CAA2935316.1"/>
    <property type="molecule type" value="Genomic_DNA"/>
</dbReference>